<dbReference type="NCBIfam" id="NF038093">
    <property type="entry name" value="GrdX"/>
    <property type="match status" value="1"/>
</dbReference>
<accession>A0A644Z4E9</accession>
<comment type="caution">
    <text evidence="1">The sequence shown here is derived from an EMBL/GenBank/DDBJ whole genome shotgun (WGS) entry which is preliminary data.</text>
</comment>
<name>A0A644Z4E9_9ZZZZ</name>
<dbReference type="EMBL" id="VSSQ01007107">
    <property type="protein sequence ID" value="MPM34871.1"/>
    <property type="molecule type" value="Genomic_DNA"/>
</dbReference>
<evidence type="ECO:0000313" key="1">
    <source>
        <dbReference type="EMBL" id="MPM34871.1"/>
    </source>
</evidence>
<protein>
    <submittedName>
        <fullName evidence="1">Uncharacterized protein</fullName>
    </submittedName>
</protein>
<dbReference type="AlphaFoldDB" id="A0A644Z4E9"/>
<reference evidence="1" key="1">
    <citation type="submission" date="2019-08" db="EMBL/GenBank/DDBJ databases">
        <authorList>
            <person name="Kucharzyk K."/>
            <person name="Murdoch R.W."/>
            <person name="Higgins S."/>
            <person name="Loffler F."/>
        </authorList>
    </citation>
    <scope>NUCLEOTIDE SEQUENCE</scope>
</reference>
<dbReference type="InterPro" id="IPR047735">
    <property type="entry name" value="GrdX-like"/>
</dbReference>
<organism evidence="1">
    <name type="scientific">bioreactor metagenome</name>
    <dbReference type="NCBI Taxonomy" id="1076179"/>
    <lineage>
        <taxon>unclassified sequences</taxon>
        <taxon>metagenomes</taxon>
        <taxon>ecological metagenomes</taxon>
    </lineage>
</organism>
<sequence length="78" mass="8609">MAGSVKPNETPYKSVIMEPIASKELDETSLRIIEGSLATAEKLLKDRPLKPRSEQVMDDFAVIDRALIESGLQSLSHL</sequence>
<gene>
    <name evidence="1" type="ORF">SDC9_81461</name>
</gene>
<proteinExistence type="predicted"/>